<dbReference type="PROSITE" id="PS51162">
    <property type="entry name" value="THYROGLOBULIN_1_2"/>
    <property type="match status" value="1"/>
</dbReference>
<evidence type="ECO:0000256" key="1">
    <source>
        <dbReference type="ARBA" id="ARBA00023157"/>
    </source>
</evidence>
<dbReference type="OrthoDB" id="8953056at2759"/>
<feature type="domain" description="Thyroglobulin type-1" evidence="5">
    <location>
        <begin position="57"/>
        <end position="135"/>
    </location>
</feature>
<organism evidence="6 7">
    <name type="scientific">Betta splendens</name>
    <name type="common">Siamese fighting fish</name>
    <dbReference type="NCBI Taxonomy" id="158456"/>
    <lineage>
        <taxon>Eukaryota</taxon>
        <taxon>Metazoa</taxon>
        <taxon>Chordata</taxon>
        <taxon>Craniata</taxon>
        <taxon>Vertebrata</taxon>
        <taxon>Euteleostomi</taxon>
        <taxon>Actinopterygii</taxon>
        <taxon>Neopterygii</taxon>
        <taxon>Teleostei</taxon>
        <taxon>Neoteleostei</taxon>
        <taxon>Acanthomorphata</taxon>
        <taxon>Anabantaria</taxon>
        <taxon>Anabantiformes</taxon>
        <taxon>Anabantoidei</taxon>
        <taxon>Osphronemidae</taxon>
        <taxon>Betta</taxon>
    </lineage>
</organism>
<dbReference type="Pfam" id="PF21283">
    <property type="entry name" value="EPCAM-Trop-2_C"/>
    <property type="match status" value="1"/>
</dbReference>
<dbReference type="InterPro" id="IPR000716">
    <property type="entry name" value="Thyroglobulin_1"/>
</dbReference>
<dbReference type="GO" id="GO:0016020">
    <property type="term" value="C:membrane"/>
    <property type="evidence" value="ECO:0007669"/>
    <property type="project" value="InterPro"/>
</dbReference>
<keyword evidence="3" id="KW-0472">Membrane</keyword>
<feature type="signal peptide" evidence="4">
    <location>
        <begin position="1"/>
        <end position="18"/>
    </location>
</feature>
<dbReference type="PANTHER" id="PTHR14168">
    <property type="entry name" value="TUMOR-ASSOCIATED CALCIUM SIGNAL TRANSDUCER"/>
    <property type="match status" value="1"/>
</dbReference>
<evidence type="ECO:0000256" key="2">
    <source>
        <dbReference type="PROSITE-ProRule" id="PRU00500"/>
    </source>
</evidence>
<dbReference type="CDD" id="cd00191">
    <property type="entry name" value="TY"/>
    <property type="match status" value="1"/>
</dbReference>
<keyword evidence="3" id="KW-0812">Transmembrane</keyword>
<sequence length="305" mass="34062">MKTWIALFLAAFVAGATAQSCPPCRTMKWANCDGSPCVCPLPVSENMTQTLDCDNLIPKCFLMGAEMYRARKGLSTRSGTKPTEDAIVDNDGIYDPICENSGRFKAKQCNHTQECWCVNSAGVRRTDKGDVNMKCDKLVETFWIRLQLTHLPVSGQVDATSLKTALGSAMNARYKFDASLLQDFQYDPTARMILADIKKPKGDRAIDLATTAYYMEKDVKALPLFTKQDNFTVPINGQNMLMDSILVYYVDEEPPTMTMRYLSGGIIAVIVVVVLAVVIGLLVLFFARKRLTKYNKAQQREMEPM</sequence>
<dbReference type="CTD" id="4072"/>
<comment type="caution">
    <text evidence="2">Lacks conserved residue(s) required for the propagation of feature annotation.</text>
</comment>
<feature type="transmembrane region" description="Helical" evidence="3">
    <location>
        <begin position="261"/>
        <end position="287"/>
    </location>
</feature>
<gene>
    <name evidence="7" type="primary">epcam</name>
</gene>
<evidence type="ECO:0000256" key="3">
    <source>
        <dbReference type="SAM" id="Phobius"/>
    </source>
</evidence>
<dbReference type="Proteomes" id="UP000515150">
    <property type="component" value="Chromosome 15"/>
</dbReference>
<dbReference type="AlphaFoldDB" id="A0A6P7PGP6"/>
<name>A0A6P7PGP6_BETSP</name>
<evidence type="ECO:0000313" key="6">
    <source>
        <dbReference type="Proteomes" id="UP000515150"/>
    </source>
</evidence>
<reference evidence="7" key="1">
    <citation type="submission" date="2025-08" db="UniProtKB">
        <authorList>
            <consortium name="RefSeq"/>
        </authorList>
    </citation>
    <scope>IDENTIFICATION</scope>
</reference>
<dbReference type="PROSITE" id="PS51257">
    <property type="entry name" value="PROKAR_LIPOPROTEIN"/>
    <property type="match status" value="1"/>
</dbReference>
<dbReference type="PANTHER" id="PTHR14168:SF4">
    <property type="entry name" value="EPITHELIAL CELL ADHESION MOLECULE PRECURSOR"/>
    <property type="match status" value="1"/>
</dbReference>
<keyword evidence="3" id="KW-1133">Transmembrane helix</keyword>
<dbReference type="Pfam" id="PF00086">
    <property type="entry name" value="Thyroglobulin_1"/>
    <property type="match status" value="1"/>
</dbReference>
<dbReference type="SUPFAM" id="SSF57610">
    <property type="entry name" value="Thyroglobulin type-1 domain"/>
    <property type="match status" value="1"/>
</dbReference>
<dbReference type="InParanoid" id="A0A6P7PGP6"/>
<protein>
    <submittedName>
        <fullName evidence="7">Epithelial cell adhesion molecule</fullName>
    </submittedName>
</protein>
<dbReference type="InterPro" id="IPR049420">
    <property type="entry name" value="EPCAM-Trop-2_C"/>
</dbReference>
<keyword evidence="4" id="KW-0732">Signal</keyword>
<evidence type="ECO:0000259" key="5">
    <source>
        <dbReference type="PROSITE" id="PS51162"/>
    </source>
</evidence>
<dbReference type="GeneID" id="114870597"/>
<dbReference type="InterPro" id="IPR043406">
    <property type="entry name" value="EPCAM/Trop-2"/>
</dbReference>
<proteinExistence type="predicted"/>
<dbReference type="RefSeq" id="XP_029031271.1">
    <property type="nucleotide sequence ID" value="XM_029175438.3"/>
</dbReference>
<dbReference type="Gene3D" id="4.10.800.10">
    <property type="entry name" value="Thyroglobulin type-1"/>
    <property type="match status" value="1"/>
</dbReference>
<keyword evidence="6" id="KW-1185">Reference proteome</keyword>
<keyword evidence="1" id="KW-1015">Disulfide bond</keyword>
<dbReference type="PROSITE" id="PS00484">
    <property type="entry name" value="THYROGLOBULIN_1_1"/>
    <property type="match status" value="1"/>
</dbReference>
<accession>A0A6P7PGP6</accession>
<dbReference type="KEGG" id="bspl:114870597"/>
<dbReference type="SMART" id="SM00211">
    <property type="entry name" value="TY"/>
    <property type="match status" value="1"/>
</dbReference>
<dbReference type="InterPro" id="IPR036857">
    <property type="entry name" value="Thyroglobulin_1_sf"/>
</dbReference>
<feature type="chain" id="PRO_5027863702" evidence="4">
    <location>
        <begin position="19"/>
        <end position="305"/>
    </location>
</feature>
<evidence type="ECO:0000313" key="7">
    <source>
        <dbReference type="RefSeq" id="XP_029031271.1"/>
    </source>
</evidence>
<evidence type="ECO:0000256" key="4">
    <source>
        <dbReference type="SAM" id="SignalP"/>
    </source>
</evidence>